<dbReference type="InterPro" id="IPR029071">
    <property type="entry name" value="Ubiquitin-like_domsf"/>
</dbReference>
<proteinExistence type="predicted"/>
<dbReference type="AlphaFoldDB" id="A0A096MEF7"/>
<dbReference type="Pfam" id="PF00240">
    <property type="entry name" value="ubiquitin"/>
    <property type="match status" value="1"/>
</dbReference>
<organism evidence="2 3">
    <name type="scientific">Poecilia formosa</name>
    <name type="common">Amazon molly</name>
    <name type="synonym">Limia formosa</name>
    <dbReference type="NCBI Taxonomy" id="48698"/>
    <lineage>
        <taxon>Eukaryota</taxon>
        <taxon>Metazoa</taxon>
        <taxon>Chordata</taxon>
        <taxon>Craniata</taxon>
        <taxon>Vertebrata</taxon>
        <taxon>Euteleostomi</taxon>
        <taxon>Actinopterygii</taxon>
        <taxon>Neopterygii</taxon>
        <taxon>Teleostei</taxon>
        <taxon>Neoteleostei</taxon>
        <taxon>Acanthomorphata</taxon>
        <taxon>Ovalentaria</taxon>
        <taxon>Atherinomorphae</taxon>
        <taxon>Cyprinodontiformes</taxon>
        <taxon>Poeciliidae</taxon>
        <taxon>Poeciliinae</taxon>
        <taxon>Poecilia</taxon>
    </lineage>
</organism>
<name>A0A096MEF7_POEFO</name>
<evidence type="ECO:0000313" key="2">
    <source>
        <dbReference type="Ensembl" id="ENSPFOP00000029798.1"/>
    </source>
</evidence>
<feature type="domain" description="Ubiquitin-like" evidence="1">
    <location>
        <begin position="5"/>
        <end position="92"/>
    </location>
</feature>
<dbReference type="Ensembl" id="ENSPFOT00000026660.1">
    <property type="protein sequence ID" value="ENSPFOP00000029798.1"/>
    <property type="gene ID" value="ENSPFOG00000004213.2"/>
</dbReference>
<reference evidence="2" key="2">
    <citation type="submission" date="2025-08" db="UniProtKB">
        <authorList>
            <consortium name="Ensembl"/>
        </authorList>
    </citation>
    <scope>IDENTIFICATION</scope>
</reference>
<dbReference type="PANTHER" id="PTHR10666">
    <property type="entry name" value="UBIQUITIN"/>
    <property type="match status" value="1"/>
</dbReference>
<dbReference type="EMBL" id="AYCK01026210">
    <property type="status" value="NOT_ANNOTATED_CDS"/>
    <property type="molecule type" value="Genomic_DNA"/>
</dbReference>
<dbReference type="SUPFAM" id="SSF54236">
    <property type="entry name" value="Ubiquitin-like"/>
    <property type="match status" value="1"/>
</dbReference>
<reference evidence="3" key="1">
    <citation type="submission" date="2013-10" db="EMBL/GenBank/DDBJ databases">
        <authorList>
            <person name="Schartl M."/>
            <person name="Warren W."/>
        </authorList>
    </citation>
    <scope>NUCLEOTIDE SEQUENCE [LARGE SCALE GENOMIC DNA]</scope>
    <source>
        <strain evidence="3">female</strain>
    </source>
</reference>
<dbReference type="GeneTree" id="ENSGT00510000050415"/>
<reference evidence="2" key="3">
    <citation type="submission" date="2025-09" db="UniProtKB">
        <authorList>
            <consortium name="Ensembl"/>
        </authorList>
    </citation>
    <scope>IDENTIFICATION</scope>
</reference>
<dbReference type="EMBL" id="AYCK01026209">
    <property type="status" value="NOT_ANNOTATED_CDS"/>
    <property type="molecule type" value="Genomic_DNA"/>
</dbReference>
<dbReference type="InterPro" id="IPR000626">
    <property type="entry name" value="Ubiquitin-like_dom"/>
</dbReference>
<accession>A0A096MEF7</accession>
<dbReference type="InterPro" id="IPR050158">
    <property type="entry name" value="Ubiquitin_ubiquitin-like"/>
</dbReference>
<dbReference type="Proteomes" id="UP000028760">
    <property type="component" value="Unassembled WGS sequence"/>
</dbReference>
<keyword evidence="3" id="KW-1185">Reference proteome</keyword>
<dbReference type="SMART" id="SM00213">
    <property type="entry name" value="UBQ"/>
    <property type="match status" value="1"/>
</dbReference>
<dbReference type="PROSITE" id="PS50053">
    <property type="entry name" value="UBIQUITIN_2"/>
    <property type="match status" value="1"/>
</dbReference>
<sequence length="95" mass="11048">IRMVYQVFIKTLTGRILTINLGNTEEEMQSVTVGQLKTKIFQMEGIPVNRGCKKDRQRLFFAGKQLEDIKRLFECRIQKEDTIHLILKVRGGQLP</sequence>
<protein>
    <submittedName>
        <fullName evidence="2">Uncharacterized LOC103132215</fullName>
    </submittedName>
</protein>
<dbReference type="Gene3D" id="3.10.20.90">
    <property type="entry name" value="Phosphatidylinositol 3-kinase Catalytic Subunit, Chain A, domain 1"/>
    <property type="match status" value="1"/>
</dbReference>
<evidence type="ECO:0000313" key="3">
    <source>
        <dbReference type="Proteomes" id="UP000028760"/>
    </source>
</evidence>
<evidence type="ECO:0000259" key="1">
    <source>
        <dbReference type="PROSITE" id="PS50053"/>
    </source>
</evidence>